<proteinExistence type="predicted"/>
<gene>
    <name evidence="1" type="ORF">H9863_08545</name>
</gene>
<dbReference type="EMBL" id="DXFT01000166">
    <property type="protein sequence ID" value="HIX04142.1"/>
    <property type="molecule type" value="Genomic_DNA"/>
</dbReference>
<feature type="non-terminal residue" evidence="1">
    <location>
        <position position="1"/>
    </location>
</feature>
<accession>A0A9D1V128</accession>
<dbReference type="Pfam" id="PF14121">
    <property type="entry name" value="Porin_10"/>
    <property type="match status" value="1"/>
</dbReference>
<reference evidence="1" key="2">
    <citation type="submission" date="2021-04" db="EMBL/GenBank/DDBJ databases">
        <authorList>
            <person name="Gilroy R."/>
        </authorList>
    </citation>
    <scope>NUCLEOTIDE SEQUENCE</scope>
    <source>
        <strain evidence="1">23274</strain>
    </source>
</reference>
<comment type="caution">
    <text evidence="1">The sequence shown here is derived from an EMBL/GenBank/DDBJ whole genome shotgun (WGS) entry which is preliminary data.</text>
</comment>
<dbReference type="AlphaFoldDB" id="A0A9D1V128"/>
<protein>
    <submittedName>
        <fullName evidence="1">Porin</fullName>
    </submittedName>
</protein>
<evidence type="ECO:0000313" key="1">
    <source>
        <dbReference type="EMBL" id="HIX04142.1"/>
    </source>
</evidence>
<dbReference type="InterPro" id="IPR025631">
    <property type="entry name" value="Porin_10"/>
</dbReference>
<name>A0A9D1V128_9BACT</name>
<dbReference type="Proteomes" id="UP000824202">
    <property type="component" value="Unassembled WGS sequence"/>
</dbReference>
<sequence>GGGKGKAENMLDVWHVQNILPFWSAGLRYRTISGDGRYANQKTKVSTFSFFTSYERERWVLSGFLSRNKGEIEENGGIADRYQVVDTVVKAENIPVNLQMSEVYNNFRNINFQVQGQYNIGKAKELITPVDTSRNDTSYTYPAKVVLNIRTEGNRHSFEEGSINEDFYRHTYIDSSQTNDTYNSKLIEVSAKFVLNEHPKYKYLPGLYAGLEFKREKYDQRIDYDTLSVGSIYGTDTYVGTFLTAGIFNVDTNAALNYDVQGRLGLLGYYAGNFKIDGYIRQALNKEKTTFLRADANIQLQSVNPFLNHYVGTHDQWENDFKAVKTIDIRARYVNQRLRTDVGASFTNIFSHVYFDSTIMPRQTSKALIVFTAWAKEVFKAGPVYFDQRVYVQKSTQEDILSLPTVALYSHNYYQDWLFKHALELQFGIDLFYNTSFYADNYMPSIMQFYNQKVYKTGNYPKVDVFLNLHIKRAQLFVKYEHVNFHLKERGNFFSAADYPINPAMLKFGVQWDFFD</sequence>
<organism evidence="1 2">
    <name type="scientific">Candidatus Odoribacter faecigallinarum</name>
    <dbReference type="NCBI Taxonomy" id="2838706"/>
    <lineage>
        <taxon>Bacteria</taxon>
        <taxon>Pseudomonadati</taxon>
        <taxon>Bacteroidota</taxon>
        <taxon>Bacteroidia</taxon>
        <taxon>Bacteroidales</taxon>
        <taxon>Odoribacteraceae</taxon>
        <taxon>Odoribacter</taxon>
    </lineage>
</organism>
<reference evidence="1" key="1">
    <citation type="journal article" date="2021" name="PeerJ">
        <title>Extensive microbial diversity within the chicken gut microbiome revealed by metagenomics and culture.</title>
        <authorList>
            <person name="Gilroy R."/>
            <person name="Ravi A."/>
            <person name="Getino M."/>
            <person name="Pursley I."/>
            <person name="Horton D.L."/>
            <person name="Alikhan N.F."/>
            <person name="Baker D."/>
            <person name="Gharbi K."/>
            <person name="Hall N."/>
            <person name="Watson M."/>
            <person name="Adriaenssens E.M."/>
            <person name="Foster-Nyarko E."/>
            <person name="Jarju S."/>
            <person name="Secka A."/>
            <person name="Antonio M."/>
            <person name="Oren A."/>
            <person name="Chaudhuri R.R."/>
            <person name="La Ragione R."/>
            <person name="Hildebrand F."/>
            <person name="Pallen M.J."/>
        </authorList>
    </citation>
    <scope>NUCLEOTIDE SEQUENCE</scope>
    <source>
        <strain evidence="1">23274</strain>
    </source>
</reference>
<evidence type="ECO:0000313" key="2">
    <source>
        <dbReference type="Proteomes" id="UP000824202"/>
    </source>
</evidence>